<gene>
    <name evidence="2" type="ORF">NAEGRDRAFT_65612</name>
</gene>
<keyword evidence="3" id="KW-1185">Reference proteome</keyword>
<sequence>MSQLKTLLLTLLIASIVVLASSYEPTLDLLDQYCMRMFTYSKSSKYETNIYVDHSKGQYSHKLTTPQGLRQEYFYFQSNDTLYTFSEQSKLGQWTCVKKLKANLKNSEMDPWRSQIFTGMKYSGIEKNCLNVLTRNIALCNRYDNKIVTNMVIDYYVETNHTSEIQIPLQMYKIVGERVKAELIYVYEYRRSPMASDFMFPFSENICTFGN</sequence>
<dbReference type="Proteomes" id="UP000006671">
    <property type="component" value="Unassembled WGS sequence"/>
</dbReference>
<dbReference type="OMA" id="NICTFGN"/>
<accession>D2V998</accession>
<proteinExistence type="predicted"/>
<dbReference type="InParanoid" id="D2V998"/>
<evidence type="ECO:0000256" key="1">
    <source>
        <dbReference type="SAM" id="SignalP"/>
    </source>
</evidence>
<organism evidence="3">
    <name type="scientific">Naegleria gruberi</name>
    <name type="common">Amoeba</name>
    <dbReference type="NCBI Taxonomy" id="5762"/>
    <lineage>
        <taxon>Eukaryota</taxon>
        <taxon>Discoba</taxon>
        <taxon>Heterolobosea</taxon>
        <taxon>Tetramitia</taxon>
        <taxon>Eutetramitia</taxon>
        <taxon>Vahlkampfiidae</taxon>
        <taxon>Naegleria</taxon>
    </lineage>
</organism>
<reference evidence="2 3" key="1">
    <citation type="journal article" date="2010" name="Cell">
        <title>The genome of Naegleria gruberi illuminates early eukaryotic versatility.</title>
        <authorList>
            <person name="Fritz-Laylin L.K."/>
            <person name="Prochnik S.E."/>
            <person name="Ginger M.L."/>
            <person name="Dacks J.B."/>
            <person name="Carpenter M.L."/>
            <person name="Field M.C."/>
            <person name="Kuo A."/>
            <person name="Paredez A."/>
            <person name="Chapman J."/>
            <person name="Pham J."/>
            <person name="Shu S."/>
            <person name="Neupane R."/>
            <person name="Cipriano M."/>
            <person name="Mancuso J."/>
            <person name="Tu H."/>
            <person name="Salamov A."/>
            <person name="Lindquist E."/>
            <person name="Shapiro H."/>
            <person name="Lucas S."/>
            <person name="Grigoriev I.V."/>
            <person name="Cande W.Z."/>
            <person name="Fulton C."/>
            <person name="Rokhsar D.S."/>
            <person name="Dawson S.C."/>
        </authorList>
    </citation>
    <scope>NUCLEOTIDE SEQUENCE [LARGE SCALE GENOMIC DNA]</scope>
    <source>
        <strain evidence="2 3">NEG-M</strain>
    </source>
</reference>
<keyword evidence="1" id="KW-0732">Signal</keyword>
<name>D2V998_NAEGR</name>
<dbReference type="RefSeq" id="XP_002679297.1">
    <property type="nucleotide sequence ID" value="XM_002679251.1"/>
</dbReference>
<protein>
    <submittedName>
        <fullName evidence="2">Predicted protein</fullName>
    </submittedName>
</protein>
<feature type="signal peptide" evidence="1">
    <location>
        <begin position="1"/>
        <end position="22"/>
    </location>
</feature>
<dbReference type="AlphaFoldDB" id="D2V998"/>
<dbReference type="VEuPathDB" id="AmoebaDB:NAEGRDRAFT_65612"/>
<feature type="chain" id="PRO_5003037946" evidence="1">
    <location>
        <begin position="23"/>
        <end position="211"/>
    </location>
</feature>
<evidence type="ECO:0000313" key="2">
    <source>
        <dbReference type="EMBL" id="EFC46553.1"/>
    </source>
</evidence>
<dbReference type="GeneID" id="8859632"/>
<evidence type="ECO:0000313" key="3">
    <source>
        <dbReference type="Proteomes" id="UP000006671"/>
    </source>
</evidence>
<dbReference type="EMBL" id="GG738858">
    <property type="protein sequence ID" value="EFC46553.1"/>
    <property type="molecule type" value="Genomic_DNA"/>
</dbReference>
<dbReference type="KEGG" id="ngr:NAEGRDRAFT_65612"/>